<accession>A0A422QHQ2</accession>
<name>A0A422QHQ2_9BURK</name>
<dbReference type="Proteomes" id="UP000283254">
    <property type="component" value="Unassembled WGS sequence"/>
</dbReference>
<feature type="compositionally biased region" description="Low complexity" evidence="2">
    <location>
        <begin position="162"/>
        <end position="186"/>
    </location>
</feature>
<keyword evidence="3" id="KW-0732">Signal</keyword>
<feature type="chain" id="PRO_5019277236" description="Acetate kinase" evidence="3">
    <location>
        <begin position="25"/>
        <end position="511"/>
    </location>
</feature>
<feature type="signal peptide" evidence="3">
    <location>
        <begin position="1"/>
        <end position="24"/>
    </location>
</feature>
<evidence type="ECO:0000256" key="2">
    <source>
        <dbReference type="SAM" id="MobiDB-lite"/>
    </source>
</evidence>
<reference evidence="4" key="1">
    <citation type="submission" date="2014-10" db="EMBL/GenBank/DDBJ databases">
        <title>Massilia sp. genome.</title>
        <authorList>
            <person name="Xu B."/>
            <person name="Dai L."/>
            <person name="Huang Z."/>
        </authorList>
    </citation>
    <scope>NUCLEOTIDE SEQUENCE [LARGE SCALE GENOMIC DNA]</scope>
    <source>
        <strain evidence="4">CFS-1</strain>
    </source>
</reference>
<feature type="region of interest" description="Disordered" evidence="2">
    <location>
        <begin position="124"/>
        <end position="205"/>
    </location>
</feature>
<protein>
    <recommendedName>
        <fullName evidence="6">Acetate kinase</fullName>
    </recommendedName>
</protein>
<organism evidence="4 5">
    <name type="scientific">Massilia aurea</name>
    <dbReference type="NCBI Taxonomy" id="373040"/>
    <lineage>
        <taxon>Bacteria</taxon>
        <taxon>Pseudomonadati</taxon>
        <taxon>Pseudomonadota</taxon>
        <taxon>Betaproteobacteria</taxon>
        <taxon>Burkholderiales</taxon>
        <taxon>Oxalobacteraceae</taxon>
        <taxon>Telluria group</taxon>
        <taxon>Massilia</taxon>
    </lineage>
</organism>
<evidence type="ECO:0000256" key="3">
    <source>
        <dbReference type="SAM" id="SignalP"/>
    </source>
</evidence>
<evidence type="ECO:0000313" key="4">
    <source>
        <dbReference type="EMBL" id="RNF29492.1"/>
    </source>
</evidence>
<keyword evidence="5" id="KW-1185">Reference proteome</keyword>
<gene>
    <name evidence="4" type="ORF">NM04_17635</name>
</gene>
<feature type="coiled-coil region" evidence="1">
    <location>
        <begin position="33"/>
        <end position="74"/>
    </location>
</feature>
<proteinExistence type="predicted"/>
<dbReference type="OrthoDB" id="5297564at2"/>
<evidence type="ECO:0000313" key="5">
    <source>
        <dbReference type="Proteomes" id="UP000283254"/>
    </source>
</evidence>
<dbReference type="AlphaFoldDB" id="A0A422QHQ2"/>
<sequence>MYSHVARLGAAGLAAALLAPPVLAQQPAAEPGKQDRQTELSQLKDELAEQRAMVNRLMLELQAQREQLQSMQAQGAPGMATAPALAARERIVEETTPLSGAPFAIPTALADGVLLSQQRGTGMSMQAPVAQPPVLPPAESGVAAPLPPQPRPNQPTLPAPGPAQAQTQRPAQQQGQQQGQQPQTAQNNQEPNRPPEVAPIGDTPGVLTQRGTYVLEPSVQYGYSSSNRVALVGYTVIPAILIGLVDVREIKRNTFTTAITGRTGINNRMEVEVKVPYVYRSDATVSRELFTGTAVERVFDTSGKGLGDIEVAGRYQLNNGGADKGYYIAGLRYKSRTGRDPFEVVTDCDQRCIGENVTGTGLPLDLPTGSGFHSLQGTLTWLYPSDPAVFFGNLSYVHNFKRSDVTRLVRNGVREPLGELEPGYVLGFNFGMGLALNDKASLSLGYDHSTIARMKQNGQPVAGSVRTQLGTLLLGYSYRLSPKRTLNIAVGAGVTRDTPDVTLTLRVPMTF</sequence>
<evidence type="ECO:0008006" key="6">
    <source>
        <dbReference type="Google" id="ProtNLM"/>
    </source>
</evidence>
<comment type="caution">
    <text evidence="4">The sequence shown here is derived from an EMBL/GenBank/DDBJ whole genome shotgun (WGS) entry which is preliminary data.</text>
</comment>
<keyword evidence="1" id="KW-0175">Coiled coil</keyword>
<feature type="compositionally biased region" description="Pro residues" evidence="2">
    <location>
        <begin position="145"/>
        <end position="161"/>
    </location>
</feature>
<evidence type="ECO:0000256" key="1">
    <source>
        <dbReference type="SAM" id="Coils"/>
    </source>
</evidence>
<dbReference type="RefSeq" id="WP_123070780.1">
    <property type="nucleotide sequence ID" value="NZ_JSAB01000196.1"/>
</dbReference>
<dbReference type="EMBL" id="JSAB01000196">
    <property type="protein sequence ID" value="RNF29492.1"/>
    <property type="molecule type" value="Genomic_DNA"/>
</dbReference>